<evidence type="ECO:0000313" key="2">
    <source>
        <dbReference type="Proteomes" id="UP000638848"/>
    </source>
</evidence>
<reference evidence="1" key="1">
    <citation type="journal article" date="2014" name="Int. J. Syst. Evol. Microbiol.">
        <title>Complete genome sequence of Corynebacterium casei LMG S-19264T (=DSM 44701T), isolated from a smear-ripened cheese.</title>
        <authorList>
            <consortium name="US DOE Joint Genome Institute (JGI-PGF)"/>
            <person name="Walter F."/>
            <person name="Albersmeier A."/>
            <person name="Kalinowski J."/>
            <person name="Ruckert C."/>
        </authorList>
    </citation>
    <scope>NUCLEOTIDE SEQUENCE</scope>
    <source>
        <strain evidence="1">CGMCC 1.12187</strain>
    </source>
</reference>
<dbReference type="Proteomes" id="UP000638848">
    <property type="component" value="Unassembled WGS sequence"/>
</dbReference>
<dbReference type="SUPFAM" id="SSF49899">
    <property type="entry name" value="Concanavalin A-like lectins/glucanases"/>
    <property type="match status" value="1"/>
</dbReference>
<reference evidence="1" key="2">
    <citation type="submission" date="2020-09" db="EMBL/GenBank/DDBJ databases">
        <authorList>
            <person name="Sun Q."/>
            <person name="Zhou Y."/>
        </authorList>
    </citation>
    <scope>NUCLEOTIDE SEQUENCE</scope>
    <source>
        <strain evidence="1">CGMCC 1.12187</strain>
    </source>
</reference>
<dbReference type="Pfam" id="PF13385">
    <property type="entry name" value="Laminin_G_3"/>
    <property type="match status" value="1"/>
</dbReference>
<dbReference type="AlphaFoldDB" id="A0A917LZB3"/>
<proteinExistence type="predicted"/>
<dbReference type="Gene3D" id="2.60.120.200">
    <property type="match status" value="1"/>
</dbReference>
<evidence type="ECO:0008006" key="3">
    <source>
        <dbReference type="Google" id="ProtNLM"/>
    </source>
</evidence>
<name>A0A917LZB3_9MICC</name>
<organism evidence="1 2">
    <name type="scientific">Kocuria dechangensis</name>
    <dbReference type="NCBI Taxonomy" id="1176249"/>
    <lineage>
        <taxon>Bacteria</taxon>
        <taxon>Bacillati</taxon>
        <taxon>Actinomycetota</taxon>
        <taxon>Actinomycetes</taxon>
        <taxon>Micrococcales</taxon>
        <taxon>Micrococcaceae</taxon>
        <taxon>Kocuria</taxon>
    </lineage>
</organism>
<evidence type="ECO:0000313" key="1">
    <source>
        <dbReference type="EMBL" id="GGG66802.1"/>
    </source>
</evidence>
<accession>A0A917LZB3</accession>
<sequence length="297" mass="32149">MRPLHLGGRRGSAARHVVAVLSVLALGLVGLPSAEAGPADLRTSAARHVSYDTVVRADRPAAYWGMSTPGAGTEKDLANKGNEGRYVGAPARTRLPNGDIAADFDGATQYLQAPDAAGLSPATRGVLTVEAWMRPDTLQFRHAEGSGYVHWMGKGQTGEHEYVARMYSLRNDENRPNRISGYLFDASGGKGAGSYFQGGVQKGEWIHYVLVINTRAKSEKYPNGYTKIYRDGVLKAQNDLNYRGTAITPTRGGAPFRVGTRDLSSFFEGAVGKVAIYDKELPAERVAAHHRRMMTGR</sequence>
<dbReference type="EMBL" id="BMEQ01000025">
    <property type="protein sequence ID" value="GGG66802.1"/>
    <property type="molecule type" value="Genomic_DNA"/>
</dbReference>
<protein>
    <recommendedName>
        <fullName evidence="3">Concanavalin A-like lectin/glucanase superfamily protein</fullName>
    </recommendedName>
</protein>
<comment type="caution">
    <text evidence="1">The sequence shown here is derived from an EMBL/GenBank/DDBJ whole genome shotgun (WGS) entry which is preliminary data.</text>
</comment>
<dbReference type="InterPro" id="IPR013320">
    <property type="entry name" value="ConA-like_dom_sf"/>
</dbReference>
<gene>
    <name evidence="1" type="ORF">GCM10011374_33710</name>
</gene>
<keyword evidence="2" id="KW-1185">Reference proteome</keyword>
<dbReference type="RefSeq" id="WP_188539337.1">
    <property type="nucleotide sequence ID" value="NZ_BMEQ01000025.1"/>
</dbReference>